<evidence type="ECO:0000256" key="3">
    <source>
        <dbReference type="ARBA" id="ARBA00022833"/>
    </source>
</evidence>
<evidence type="ECO:0000256" key="4">
    <source>
        <dbReference type="PROSITE-ProRule" id="PRU01343"/>
    </source>
</evidence>
<dbReference type="SUPFAM" id="SSF51197">
    <property type="entry name" value="Clavaminate synthase-like"/>
    <property type="match status" value="1"/>
</dbReference>
<dbReference type="EMBL" id="QUTH01004385">
    <property type="protein sequence ID" value="RHZ14111.1"/>
    <property type="molecule type" value="Genomic_DNA"/>
</dbReference>
<protein>
    <recommendedName>
        <fullName evidence="12">CUE domain-containing protein</fullName>
    </recommendedName>
</protein>
<dbReference type="SUPFAM" id="SSF46934">
    <property type="entry name" value="UBA-like"/>
    <property type="match status" value="1"/>
</dbReference>
<reference evidence="10 11" key="1">
    <citation type="submission" date="2018-08" db="EMBL/GenBank/DDBJ databases">
        <title>Aphanomyces genome sequencing and annotation.</title>
        <authorList>
            <person name="Minardi D."/>
            <person name="Oidtmann B."/>
            <person name="Van Der Giezen M."/>
            <person name="Studholme D.J."/>
        </authorList>
    </citation>
    <scope>NUCLEOTIDE SEQUENCE [LARGE SCALE GENOMIC DNA]</scope>
    <source>
        <strain evidence="9 10">Da</strain>
        <strain evidence="8 11">Sv</strain>
    </source>
</reference>
<dbReference type="InterPro" id="IPR027450">
    <property type="entry name" value="AlkB-like"/>
</dbReference>
<dbReference type="Pfam" id="PF02845">
    <property type="entry name" value="CUE"/>
    <property type="match status" value="1"/>
</dbReference>
<evidence type="ECO:0000313" key="10">
    <source>
        <dbReference type="Proteomes" id="UP000285430"/>
    </source>
</evidence>
<dbReference type="Proteomes" id="UP000285712">
    <property type="component" value="Unassembled WGS sequence"/>
</dbReference>
<accession>A0A3R6X8K7</accession>
<gene>
    <name evidence="8" type="ORF">DYB35_004174</name>
    <name evidence="9" type="ORF">DYB37_010032</name>
</gene>
<organism evidence="9 10">
    <name type="scientific">Aphanomyces astaci</name>
    <name type="common">Crayfish plague agent</name>
    <dbReference type="NCBI Taxonomy" id="112090"/>
    <lineage>
        <taxon>Eukaryota</taxon>
        <taxon>Sar</taxon>
        <taxon>Stramenopiles</taxon>
        <taxon>Oomycota</taxon>
        <taxon>Saprolegniomycetes</taxon>
        <taxon>Saprolegniales</taxon>
        <taxon>Verrucalvaceae</taxon>
        <taxon>Aphanomyces</taxon>
    </lineage>
</organism>
<dbReference type="Gene3D" id="2.60.120.590">
    <property type="entry name" value="Alpha-ketoglutarate-dependent dioxygenase AlkB-like"/>
    <property type="match status" value="1"/>
</dbReference>
<evidence type="ECO:0000313" key="9">
    <source>
        <dbReference type="EMBL" id="RHZ14111.1"/>
    </source>
</evidence>
<dbReference type="PANTHER" id="PTHR31212">
    <property type="entry name" value="ALPHA-KETOGLUTARATE-DEPENDENT DIOXYGENASE ALKB HOMOLOG 3"/>
    <property type="match status" value="1"/>
</dbReference>
<proteinExistence type="predicted"/>
<keyword evidence="1" id="KW-0479">Metal-binding</keyword>
<feature type="domain" description="Fe2OG dioxygenase" evidence="6">
    <location>
        <begin position="232"/>
        <end position="339"/>
    </location>
</feature>
<dbReference type="InterPro" id="IPR032854">
    <property type="entry name" value="ALKBH3"/>
</dbReference>
<dbReference type="VEuPathDB" id="FungiDB:H257_03861"/>
<dbReference type="Gene3D" id="1.10.8.10">
    <property type="entry name" value="DNA helicase RuvA subunit, C-terminal domain"/>
    <property type="match status" value="1"/>
</dbReference>
<dbReference type="AlphaFoldDB" id="A0A3R6X8K7"/>
<evidence type="ECO:0000313" key="8">
    <source>
        <dbReference type="EMBL" id="RHY89575.1"/>
    </source>
</evidence>
<keyword evidence="3" id="KW-0862">Zinc</keyword>
<evidence type="ECO:0000259" key="7">
    <source>
        <dbReference type="PROSITE" id="PS51999"/>
    </source>
</evidence>
<dbReference type="GO" id="GO:0043130">
    <property type="term" value="F:ubiquitin binding"/>
    <property type="evidence" value="ECO:0007669"/>
    <property type="project" value="InterPro"/>
</dbReference>
<dbReference type="PROSITE" id="PS51140">
    <property type="entry name" value="CUE"/>
    <property type="match status" value="1"/>
</dbReference>
<dbReference type="PANTHER" id="PTHR31212:SF4">
    <property type="entry name" value="ALPHA-KETOGLUTARATE-DEPENDENT DIOXYGENASE ALKB HOMOLOG 3"/>
    <property type="match status" value="1"/>
</dbReference>
<dbReference type="SMART" id="SM00546">
    <property type="entry name" value="CUE"/>
    <property type="match status" value="1"/>
</dbReference>
<keyword evidence="2 4" id="KW-0863">Zinc-finger</keyword>
<dbReference type="GO" id="GO:0008270">
    <property type="term" value="F:zinc ion binding"/>
    <property type="evidence" value="ECO:0007669"/>
    <property type="project" value="UniProtKB-KW"/>
</dbReference>
<dbReference type="Pfam" id="PF13532">
    <property type="entry name" value="2OG-FeII_Oxy_2"/>
    <property type="match status" value="1"/>
</dbReference>
<evidence type="ECO:0000313" key="11">
    <source>
        <dbReference type="Proteomes" id="UP000285712"/>
    </source>
</evidence>
<sequence length="415" mass="46095">MATSDSTMATLVDMFPNVPLAKIRTVLASTHGDMDAAIDMLLDPSNARKRKAKPDIRCFFQSQSVARPPPKKVHIASSTPAESLHLAMASLVPWDPTKDPHKPKLLTLHTLNQHVPCLSLQTDFLPHDQASDMLTEMLAASADWIRTKWVIVDRGQCALYCLPSPHHTQLYGLEEAQLARKADLYTNTGTAATNMQQFTPMLHAVKDPVEAAVNHALASRVRHPLEAPGPWVANLALGNVYRTSDQSVGSHSDTMTELGPRPTIASLTLGAERVFRIKRLATSTTPAQTFNVKLPHNSLLIMFPPFQVVHVHIVLELRLLKVHPVAGETRVNLTFRMMRANYVRYMPQCRCGKPAVLRTANRPSKKHVGEYFYMCAGSVPASCSYFCWLRDRLPLLLEGAATVKASRDYDVDDQK</sequence>
<evidence type="ECO:0000256" key="1">
    <source>
        <dbReference type="ARBA" id="ARBA00022723"/>
    </source>
</evidence>
<dbReference type="PROSITE" id="PS51999">
    <property type="entry name" value="ZF_GRF"/>
    <property type="match status" value="1"/>
</dbReference>
<dbReference type="InterPro" id="IPR009060">
    <property type="entry name" value="UBA-like_sf"/>
</dbReference>
<dbReference type="InterPro" id="IPR005123">
    <property type="entry name" value="Oxoglu/Fe-dep_dioxygenase_dom"/>
</dbReference>
<dbReference type="EMBL" id="QUTG01003971">
    <property type="protein sequence ID" value="RHY89575.1"/>
    <property type="molecule type" value="Genomic_DNA"/>
</dbReference>
<name>A0A3R6X8K7_APHAT</name>
<comment type="caution">
    <text evidence="9">The sequence shown here is derived from an EMBL/GenBank/DDBJ whole genome shotgun (WGS) entry which is preliminary data.</text>
</comment>
<feature type="domain" description="CUE" evidence="5">
    <location>
        <begin position="3"/>
        <end position="46"/>
    </location>
</feature>
<dbReference type="Pfam" id="PF06839">
    <property type="entry name" value="Zn_ribbon_GRF"/>
    <property type="match status" value="1"/>
</dbReference>
<evidence type="ECO:0000259" key="5">
    <source>
        <dbReference type="PROSITE" id="PS51140"/>
    </source>
</evidence>
<dbReference type="GO" id="GO:0051213">
    <property type="term" value="F:dioxygenase activity"/>
    <property type="evidence" value="ECO:0007669"/>
    <property type="project" value="InterPro"/>
</dbReference>
<dbReference type="InterPro" id="IPR037151">
    <property type="entry name" value="AlkB-like_sf"/>
</dbReference>
<dbReference type="InterPro" id="IPR003892">
    <property type="entry name" value="CUE"/>
</dbReference>
<dbReference type="InterPro" id="IPR010666">
    <property type="entry name" value="Znf_GRF"/>
</dbReference>
<dbReference type="GO" id="GO:0006307">
    <property type="term" value="P:DNA alkylation repair"/>
    <property type="evidence" value="ECO:0007669"/>
    <property type="project" value="InterPro"/>
</dbReference>
<dbReference type="CDD" id="cd14279">
    <property type="entry name" value="CUE"/>
    <property type="match status" value="1"/>
</dbReference>
<evidence type="ECO:0008006" key="12">
    <source>
        <dbReference type="Google" id="ProtNLM"/>
    </source>
</evidence>
<feature type="domain" description="GRF-type" evidence="7">
    <location>
        <begin position="349"/>
        <end position="392"/>
    </location>
</feature>
<dbReference type="Proteomes" id="UP000285430">
    <property type="component" value="Unassembled WGS sequence"/>
</dbReference>
<dbReference type="PROSITE" id="PS51471">
    <property type="entry name" value="FE2OG_OXY"/>
    <property type="match status" value="1"/>
</dbReference>
<evidence type="ECO:0000259" key="6">
    <source>
        <dbReference type="PROSITE" id="PS51471"/>
    </source>
</evidence>
<evidence type="ECO:0000256" key="2">
    <source>
        <dbReference type="ARBA" id="ARBA00022771"/>
    </source>
</evidence>